<accession>A0A6I0JHX5</accession>
<dbReference type="GO" id="GO:0008483">
    <property type="term" value="F:transaminase activity"/>
    <property type="evidence" value="ECO:0007669"/>
    <property type="project" value="UniProtKB-KW"/>
</dbReference>
<dbReference type="Proteomes" id="UP000434462">
    <property type="component" value="Unassembled WGS sequence"/>
</dbReference>
<dbReference type="EMBL" id="WCUR01000029">
    <property type="protein sequence ID" value="KAB4116501.1"/>
    <property type="molecule type" value="Genomic_DNA"/>
</dbReference>
<name>A0A6I0JHX5_BACUN</name>
<dbReference type="InterPro" id="IPR015422">
    <property type="entry name" value="PyrdxlP-dep_Trfase_small"/>
</dbReference>
<protein>
    <submittedName>
        <fullName evidence="1">Aminotransferase</fullName>
    </submittedName>
</protein>
<evidence type="ECO:0000313" key="1">
    <source>
        <dbReference type="EMBL" id="KAB4116501.1"/>
    </source>
</evidence>
<keyword evidence="1" id="KW-0808">Transferase</keyword>
<comment type="caution">
    <text evidence="1">The sequence shown here is derived from an EMBL/GenBank/DDBJ whole genome shotgun (WGS) entry which is preliminary data.</text>
</comment>
<proteinExistence type="predicted"/>
<dbReference type="AlphaFoldDB" id="A0A6I0JHX5"/>
<gene>
    <name evidence="1" type="ORF">GAQ72_10350</name>
</gene>
<dbReference type="Gene3D" id="3.90.1150.10">
    <property type="entry name" value="Aspartate Aminotransferase, domain 1"/>
    <property type="match status" value="1"/>
</dbReference>
<organism evidence="1 2">
    <name type="scientific">Bacteroides uniformis</name>
    <dbReference type="NCBI Taxonomy" id="820"/>
    <lineage>
        <taxon>Bacteria</taxon>
        <taxon>Pseudomonadati</taxon>
        <taxon>Bacteroidota</taxon>
        <taxon>Bacteroidia</taxon>
        <taxon>Bacteroidales</taxon>
        <taxon>Bacteroidaceae</taxon>
        <taxon>Bacteroides</taxon>
    </lineage>
</organism>
<reference evidence="1 2" key="1">
    <citation type="journal article" date="2019" name="Nat. Med.">
        <title>A library of human gut bacterial isolates paired with longitudinal multiomics data enables mechanistic microbiome research.</title>
        <authorList>
            <person name="Poyet M."/>
            <person name="Groussin M."/>
            <person name="Gibbons S.M."/>
            <person name="Avila-Pacheco J."/>
            <person name="Jiang X."/>
            <person name="Kearney S.M."/>
            <person name="Perrotta A.R."/>
            <person name="Berdy B."/>
            <person name="Zhao S."/>
            <person name="Lieberman T.D."/>
            <person name="Swanson P.K."/>
            <person name="Smith M."/>
            <person name="Roesemann S."/>
            <person name="Alexander J.E."/>
            <person name="Rich S.A."/>
            <person name="Livny J."/>
            <person name="Vlamakis H."/>
            <person name="Clish C."/>
            <person name="Bullock K."/>
            <person name="Deik A."/>
            <person name="Scott J."/>
            <person name="Pierce K.A."/>
            <person name="Xavier R.J."/>
            <person name="Alm E.J."/>
        </authorList>
    </citation>
    <scope>NUCLEOTIDE SEQUENCE [LARGE SCALE GENOMIC DNA]</scope>
    <source>
        <strain evidence="1 2">BIOML-A38</strain>
    </source>
</reference>
<keyword evidence="1" id="KW-0032">Aminotransferase</keyword>
<sequence>VYAANPAYVNGVSEGLFKRGLCLPSGPYVMDEDVRYIVDEMKNCIL</sequence>
<feature type="non-terminal residue" evidence="1">
    <location>
        <position position="1"/>
    </location>
</feature>
<evidence type="ECO:0000313" key="2">
    <source>
        <dbReference type="Proteomes" id="UP000434462"/>
    </source>
</evidence>